<comment type="caution">
    <text evidence="1">The sequence shown here is derived from an EMBL/GenBank/DDBJ whole genome shotgun (WGS) entry which is preliminary data.</text>
</comment>
<sequence length="46" mass="5306">MSVKNKLSPQEQLRIFLESLKDTDKNGRYPHPYATIKDITGQKCVN</sequence>
<protein>
    <submittedName>
        <fullName evidence="1">Uncharacterized protein</fullName>
    </submittedName>
</protein>
<dbReference type="EMBL" id="BARU01030246">
    <property type="protein sequence ID" value="GAH75515.1"/>
    <property type="molecule type" value="Genomic_DNA"/>
</dbReference>
<evidence type="ECO:0000313" key="1">
    <source>
        <dbReference type="EMBL" id="GAH75515.1"/>
    </source>
</evidence>
<organism evidence="1">
    <name type="scientific">marine sediment metagenome</name>
    <dbReference type="NCBI Taxonomy" id="412755"/>
    <lineage>
        <taxon>unclassified sequences</taxon>
        <taxon>metagenomes</taxon>
        <taxon>ecological metagenomes</taxon>
    </lineage>
</organism>
<reference evidence="1" key="1">
    <citation type="journal article" date="2014" name="Front. Microbiol.">
        <title>High frequency of phylogenetically diverse reductive dehalogenase-homologous genes in deep subseafloor sedimentary metagenomes.</title>
        <authorList>
            <person name="Kawai M."/>
            <person name="Futagami T."/>
            <person name="Toyoda A."/>
            <person name="Takaki Y."/>
            <person name="Nishi S."/>
            <person name="Hori S."/>
            <person name="Arai W."/>
            <person name="Tsubouchi T."/>
            <person name="Morono Y."/>
            <person name="Uchiyama I."/>
            <person name="Ito T."/>
            <person name="Fujiyama A."/>
            <person name="Inagaki F."/>
            <person name="Takami H."/>
        </authorList>
    </citation>
    <scope>NUCLEOTIDE SEQUENCE</scope>
    <source>
        <strain evidence="1">Expedition CK06-06</strain>
    </source>
</reference>
<proteinExistence type="predicted"/>
<accession>X1J1Z6</accession>
<name>X1J1Z6_9ZZZZ</name>
<dbReference type="AlphaFoldDB" id="X1J1Z6"/>
<gene>
    <name evidence="1" type="ORF">S03H2_48030</name>
</gene>